<evidence type="ECO:0000256" key="4">
    <source>
        <dbReference type="ARBA" id="ARBA00022892"/>
    </source>
</evidence>
<dbReference type="InterPro" id="IPR011990">
    <property type="entry name" value="TPR-like_helical_dom_sf"/>
</dbReference>
<proteinExistence type="inferred from homology"/>
<dbReference type="GO" id="GO:0019905">
    <property type="term" value="F:syntaxin binding"/>
    <property type="evidence" value="ECO:0007669"/>
    <property type="project" value="TreeGrafter"/>
</dbReference>
<evidence type="ECO:0000256" key="6">
    <source>
        <dbReference type="ARBA" id="ARBA00023136"/>
    </source>
</evidence>
<evidence type="ECO:0000313" key="8">
    <source>
        <dbReference type="Proteomes" id="UP000085678"/>
    </source>
</evidence>
<keyword evidence="6 7" id="KW-0472">Membrane</keyword>
<reference evidence="9" key="1">
    <citation type="submission" date="2025-08" db="UniProtKB">
        <authorList>
            <consortium name="RefSeq"/>
        </authorList>
    </citation>
    <scope>IDENTIFICATION</scope>
    <source>
        <tissue evidence="9">Gonads</tissue>
    </source>
</reference>
<dbReference type="InterPro" id="IPR000744">
    <property type="entry name" value="NSF_attach"/>
</dbReference>
<keyword evidence="8" id="KW-1185">Reference proteome</keyword>
<dbReference type="GeneID" id="106171050"/>
<dbReference type="PANTHER" id="PTHR13768:SF8">
    <property type="entry name" value="ALPHA-SOLUBLE NSF ATTACHMENT PROTEIN"/>
    <property type="match status" value="1"/>
</dbReference>
<keyword evidence="4 7" id="KW-0931">ER-Golgi transport</keyword>
<dbReference type="GO" id="GO:0031201">
    <property type="term" value="C:SNARE complex"/>
    <property type="evidence" value="ECO:0007669"/>
    <property type="project" value="TreeGrafter"/>
</dbReference>
<dbReference type="GO" id="GO:0006886">
    <property type="term" value="P:intracellular protein transport"/>
    <property type="evidence" value="ECO:0007669"/>
    <property type="project" value="UniProtKB-UniRule"/>
</dbReference>
<accession>A0A1S3J8Q3</accession>
<evidence type="ECO:0000313" key="9">
    <source>
        <dbReference type="RefSeq" id="XP_013406601.1"/>
    </source>
</evidence>
<dbReference type="GO" id="GO:0035494">
    <property type="term" value="P:SNARE complex disassembly"/>
    <property type="evidence" value="ECO:0007669"/>
    <property type="project" value="TreeGrafter"/>
</dbReference>
<dbReference type="RefSeq" id="XP_013406601.1">
    <property type="nucleotide sequence ID" value="XM_013551147.1"/>
</dbReference>
<dbReference type="SUPFAM" id="SSF48452">
    <property type="entry name" value="TPR-like"/>
    <property type="match status" value="1"/>
</dbReference>
<dbReference type="PANTHER" id="PTHR13768">
    <property type="entry name" value="SOLUBLE NSF ATTACHMENT PROTEIN SNAP"/>
    <property type="match status" value="1"/>
</dbReference>
<evidence type="ECO:0000256" key="7">
    <source>
        <dbReference type="RuleBase" id="RU367013"/>
    </source>
</evidence>
<keyword evidence="3 7" id="KW-0813">Transport</keyword>
<organism evidence="8 9">
    <name type="scientific">Lingula anatina</name>
    <name type="common">Brachiopod</name>
    <name type="synonym">Lingula unguis</name>
    <dbReference type="NCBI Taxonomy" id="7574"/>
    <lineage>
        <taxon>Eukaryota</taxon>
        <taxon>Metazoa</taxon>
        <taxon>Spiralia</taxon>
        <taxon>Lophotrochozoa</taxon>
        <taxon>Brachiopoda</taxon>
        <taxon>Linguliformea</taxon>
        <taxon>Lingulata</taxon>
        <taxon>Lingulida</taxon>
        <taxon>Linguloidea</taxon>
        <taxon>Lingulidae</taxon>
        <taxon>Lingula</taxon>
    </lineage>
</organism>
<dbReference type="Gene3D" id="1.25.40.10">
    <property type="entry name" value="Tetratricopeptide repeat domain"/>
    <property type="match status" value="1"/>
</dbReference>
<dbReference type="FunFam" id="1.25.40.10:FF:000028">
    <property type="entry name" value="beta-soluble NSF attachment protein-like isoform X1"/>
    <property type="match status" value="1"/>
</dbReference>
<comment type="function">
    <text evidence="7">Required for vesicular transport between the endoplasmic reticulum and the Golgi apparatus.</text>
</comment>
<dbReference type="OrthoDB" id="9984275at2759"/>
<sequence>MADHEAKARELLAEAEKKVKSSQSFLGSLFGGSSKLEDAAELYVRAANAFKMAKQWAAAGSAFCQAAQIQLCKIGSKHEAASNYVDAGNCYKKADANEAVNCLMKAIEIYSDMGRFTIAAKHHVTIAEVYESELLDLESATRNYEQAADYYKGEESNSAANKCLLKVAMYAAQQEQYEKAICIYEQLGSSSLSNPLLKHAVTEYFMKALVCHMCVDLLNAQQACGRFEEMSPAFADSRECKLMKTLMAAIEEQNVDAFTDAVKDYDSISRLDQWLTTMLLRVKKTISGEPDLR</sequence>
<dbReference type="GO" id="GO:0005483">
    <property type="term" value="F:soluble NSF attachment protein activity"/>
    <property type="evidence" value="ECO:0007669"/>
    <property type="project" value="TreeGrafter"/>
</dbReference>
<comment type="subcellular location">
    <subcellularLocation>
        <location evidence="1 7">Membrane</location>
        <topology evidence="1 7">Peripheral membrane protein</topology>
    </subcellularLocation>
</comment>
<evidence type="ECO:0000256" key="3">
    <source>
        <dbReference type="ARBA" id="ARBA00022448"/>
    </source>
</evidence>
<name>A0A1S3J8Q3_LINAN</name>
<protein>
    <submittedName>
        <fullName evidence="9">Alpha-soluble NSF attachment protein isoform X2</fullName>
    </submittedName>
</protein>
<gene>
    <name evidence="9" type="primary">LOC106171050</name>
</gene>
<dbReference type="CDD" id="cd15832">
    <property type="entry name" value="SNAP"/>
    <property type="match status" value="1"/>
</dbReference>
<keyword evidence="5 7" id="KW-0653">Protein transport</keyword>
<dbReference type="Proteomes" id="UP000085678">
    <property type="component" value="Unplaced"/>
</dbReference>
<dbReference type="GO" id="GO:0005774">
    <property type="term" value="C:vacuolar membrane"/>
    <property type="evidence" value="ECO:0007669"/>
    <property type="project" value="TreeGrafter"/>
</dbReference>
<evidence type="ECO:0000256" key="1">
    <source>
        <dbReference type="ARBA" id="ARBA00004170"/>
    </source>
</evidence>
<comment type="similarity">
    <text evidence="2 7">Belongs to the SNAP family.</text>
</comment>
<dbReference type="AlphaFoldDB" id="A0A1S3J8Q3"/>
<dbReference type="Pfam" id="PF14938">
    <property type="entry name" value="SNAP"/>
    <property type="match status" value="1"/>
</dbReference>
<dbReference type="PRINTS" id="PR00448">
    <property type="entry name" value="NSFATTACHMNT"/>
</dbReference>
<evidence type="ECO:0000256" key="2">
    <source>
        <dbReference type="ARBA" id="ARBA00010050"/>
    </source>
</evidence>
<evidence type="ECO:0000256" key="5">
    <source>
        <dbReference type="ARBA" id="ARBA00022927"/>
    </source>
</evidence>